<organism evidence="1 2">
    <name type="scientific">Melastoma candidum</name>
    <dbReference type="NCBI Taxonomy" id="119954"/>
    <lineage>
        <taxon>Eukaryota</taxon>
        <taxon>Viridiplantae</taxon>
        <taxon>Streptophyta</taxon>
        <taxon>Embryophyta</taxon>
        <taxon>Tracheophyta</taxon>
        <taxon>Spermatophyta</taxon>
        <taxon>Magnoliopsida</taxon>
        <taxon>eudicotyledons</taxon>
        <taxon>Gunneridae</taxon>
        <taxon>Pentapetalae</taxon>
        <taxon>rosids</taxon>
        <taxon>malvids</taxon>
        <taxon>Myrtales</taxon>
        <taxon>Melastomataceae</taxon>
        <taxon>Melastomatoideae</taxon>
        <taxon>Melastomateae</taxon>
        <taxon>Melastoma</taxon>
    </lineage>
</organism>
<dbReference type="Proteomes" id="UP001057402">
    <property type="component" value="Chromosome 5"/>
</dbReference>
<accession>A0ACB9QSX4</accession>
<comment type="caution">
    <text evidence="1">The sequence shown here is derived from an EMBL/GenBank/DDBJ whole genome shotgun (WGS) entry which is preliminary data.</text>
</comment>
<name>A0ACB9QSX4_9MYRT</name>
<evidence type="ECO:0000313" key="1">
    <source>
        <dbReference type="EMBL" id="KAI4369272.1"/>
    </source>
</evidence>
<sequence>MQTPPMAAFCRATIIFAVVGFFYVSCSVEALDTSRVLLLCNTEEIPSMWWQLRLGAVIIEVLAHTPNGTASNNYYTHWGPFQNISDIYSHGECTPTLSDDDCKSCMNEAYHQLFYGCERKIAAQIQLKDCRLRYELYEFTDNM</sequence>
<protein>
    <submittedName>
        <fullName evidence="1">Uncharacterized protein</fullName>
    </submittedName>
</protein>
<evidence type="ECO:0000313" key="2">
    <source>
        <dbReference type="Proteomes" id="UP001057402"/>
    </source>
</evidence>
<dbReference type="EMBL" id="CM042884">
    <property type="protein sequence ID" value="KAI4369272.1"/>
    <property type="molecule type" value="Genomic_DNA"/>
</dbReference>
<proteinExistence type="predicted"/>
<reference evidence="2" key="1">
    <citation type="journal article" date="2023" name="Front. Plant Sci.">
        <title>Chromosomal-level genome assembly of Melastoma candidum provides insights into trichome evolution.</title>
        <authorList>
            <person name="Zhong Y."/>
            <person name="Wu W."/>
            <person name="Sun C."/>
            <person name="Zou P."/>
            <person name="Liu Y."/>
            <person name="Dai S."/>
            <person name="Zhou R."/>
        </authorList>
    </citation>
    <scope>NUCLEOTIDE SEQUENCE [LARGE SCALE GENOMIC DNA]</scope>
</reference>
<gene>
    <name evidence="1" type="ORF">MLD38_017732</name>
</gene>
<keyword evidence="2" id="KW-1185">Reference proteome</keyword>